<dbReference type="InterPro" id="IPR002575">
    <property type="entry name" value="Aminoglycoside_PTrfase"/>
</dbReference>
<dbReference type="SUPFAM" id="SSF56112">
    <property type="entry name" value="Protein kinase-like (PK-like)"/>
    <property type="match status" value="1"/>
</dbReference>
<dbReference type="Gene3D" id="3.90.1200.10">
    <property type="match status" value="1"/>
</dbReference>
<keyword evidence="4" id="KW-1185">Reference proteome</keyword>
<dbReference type="Proteomes" id="UP000000545">
    <property type="component" value="Chromosome"/>
</dbReference>
<feature type="compositionally biased region" description="Low complexity" evidence="1">
    <location>
        <begin position="62"/>
        <end position="73"/>
    </location>
</feature>
<dbReference type="eggNOG" id="COG2334">
    <property type="taxonomic scope" value="Bacteria"/>
</dbReference>
<evidence type="ECO:0000313" key="4">
    <source>
        <dbReference type="Proteomes" id="UP000000545"/>
    </source>
</evidence>
<feature type="region of interest" description="Disordered" evidence="1">
    <location>
        <begin position="62"/>
        <end position="94"/>
    </location>
</feature>
<accession>Q4JVF3</accession>
<evidence type="ECO:0000259" key="2">
    <source>
        <dbReference type="Pfam" id="PF01636"/>
    </source>
</evidence>
<dbReference type="InterPro" id="IPR011009">
    <property type="entry name" value="Kinase-like_dom_sf"/>
</dbReference>
<sequence length="427" mass="46353">MQSVESTVEAATQVLAARFGGSPELSDPQDLGGSGSSTVLRCRISADPFLQERTVVIKQLPPESEGNAAAANSGNGGSGDGSTEGSSDPTEFGPDALGMLREVVAYQYTNTLAETVRPGPVLLAYDIDQRLLILSDAGDGTSFTDVLTLQDSKSRIGALRKLGRSLGKMHAATFGGAQSYSTLMRRQCQRHQISPGAIEESDINVGELIQSGVDLMISNGLTIDPVVQRYASNAAERQSKSEYLVFTPFDLAPDNVMLTDNVVLLDYEWAGFRDAAFDVACVVAGFPQDNSTPGLDEPETTEFLAAWRAEAQQIWPAIADDEVFHDWVMSALIGWAFLSLIMMYYGRLSVTKHSSFVFGEVSDNQEVSRSIRHMSEEQLEDLATTVEAIDRYSQRRDSEDFAAIGGFARVLLKVLSQLGAFPHERVE</sequence>
<evidence type="ECO:0000256" key="1">
    <source>
        <dbReference type="SAM" id="MobiDB-lite"/>
    </source>
</evidence>
<evidence type="ECO:0000313" key="3">
    <source>
        <dbReference type="EMBL" id="CAI37204.1"/>
    </source>
</evidence>
<dbReference type="Pfam" id="PF01636">
    <property type="entry name" value="APH"/>
    <property type="match status" value="1"/>
</dbReference>
<reference evidence="3 4" key="1">
    <citation type="journal article" date="2005" name="J. Bacteriol.">
        <title>Complete genome sequence and analysis of the multiresistant nosocomial pathogen Corynebacterium jeikeium K411, a lipid-requiring bacterium of the human skin flora.</title>
        <authorList>
            <person name="Tauch A."/>
            <person name="Kaiser O."/>
            <person name="Hain T."/>
            <person name="Goesmann A."/>
            <person name="Weisshaar B."/>
            <person name="Albersmeier A."/>
            <person name="Bekel T."/>
            <person name="Bischoff N."/>
            <person name="Brune I."/>
            <person name="Chakraborty T."/>
            <person name="Kalinowski J."/>
            <person name="Meyer F."/>
            <person name="Rupp O."/>
            <person name="Schneiker S."/>
            <person name="Viehoever P."/>
            <person name="Puehler A."/>
        </authorList>
    </citation>
    <scope>NUCLEOTIDE SEQUENCE [LARGE SCALE GENOMIC DNA]</scope>
    <source>
        <strain evidence="3 4">K411</strain>
    </source>
</reference>
<organism evidence="3 4">
    <name type="scientific">Corynebacterium jeikeium (strain K411)</name>
    <dbReference type="NCBI Taxonomy" id="306537"/>
    <lineage>
        <taxon>Bacteria</taxon>
        <taxon>Bacillati</taxon>
        <taxon>Actinomycetota</taxon>
        <taxon>Actinomycetes</taxon>
        <taxon>Mycobacteriales</taxon>
        <taxon>Corynebacteriaceae</taxon>
        <taxon>Corynebacterium</taxon>
    </lineage>
</organism>
<dbReference type="OrthoDB" id="144109at2"/>
<name>Q4JVF3_CORJK</name>
<feature type="domain" description="Aminoglycoside phosphotransferase" evidence="2">
    <location>
        <begin position="137"/>
        <end position="291"/>
    </location>
</feature>
<proteinExistence type="predicted"/>
<dbReference type="RefSeq" id="WP_011273607.1">
    <property type="nucleotide sequence ID" value="NC_007164.1"/>
</dbReference>
<dbReference type="EMBL" id="CR931997">
    <property type="protein sequence ID" value="CAI37204.1"/>
    <property type="molecule type" value="Genomic_DNA"/>
</dbReference>
<protein>
    <recommendedName>
        <fullName evidence="2">Aminoglycoside phosphotransferase domain-containing protein</fullName>
    </recommendedName>
</protein>
<dbReference type="PATRIC" id="fig|306537.10.peg.1051"/>
<dbReference type="STRING" id="306537.jk1040"/>
<dbReference type="AlphaFoldDB" id="Q4JVF3"/>
<dbReference type="KEGG" id="cjk:jk1040"/>
<dbReference type="HOGENOM" id="CLU_054723_0_0_11"/>
<gene>
    <name evidence="3" type="ordered locus">jk1040</name>
</gene>